<protein>
    <submittedName>
        <fullName evidence="1">Uncharacterized protein</fullName>
    </submittedName>
</protein>
<dbReference type="InParanoid" id="W4JRN6"/>
<dbReference type="Proteomes" id="UP000030671">
    <property type="component" value="Unassembled WGS sequence"/>
</dbReference>
<sequence length="57" mass="6537">MDLIPFAEFSHNMRKYSTIGKSLFEVLYGFNPLYSVNSALETKVPIVAEHLQLIHII</sequence>
<dbReference type="GeneID" id="20678267"/>
<keyword evidence="2" id="KW-1185">Reference proteome</keyword>
<name>W4JRN6_HETIT</name>
<gene>
    <name evidence="1" type="ORF">HETIRDRAFT_53716</name>
</gene>
<dbReference type="AlphaFoldDB" id="W4JRN6"/>
<evidence type="ECO:0000313" key="2">
    <source>
        <dbReference type="Proteomes" id="UP000030671"/>
    </source>
</evidence>
<accession>W4JRN6</accession>
<organism evidence="1 2">
    <name type="scientific">Heterobasidion irregulare (strain TC 32-1)</name>
    <dbReference type="NCBI Taxonomy" id="747525"/>
    <lineage>
        <taxon>Eukaryota</taxon>
        <taxon>Fungi</taxon>
        <taxon>Dikarya</taxon>
        <taxon>Basidiomycota</taxon>
        <taxon>Agaricomycotina</taxon>
        <taxon>Agaricomycetes</taxon>
        <taxon>Russulales</taxon>
        <taxon>Bondarzewiaceae</taxon>
        <taxon>Heterobasidion</taxon>
        <taxon>Heterobasidion annosum species complex</taxon>
    </lineage>
</organism>
<dbReference type="OrthoDB" id="2273864at2759"/>
<proteinExistence type="predicted"/>
<dbReference type="RefSeq" id="XP_009551852.1">
    <property type="nucleotide sequence ID" value="XM_009553557.1"/>
</dbReference>
<reference evidence="1 2" key="1">
    <citation type="journal article" date="2012" name="New Phytol.">
        <title>Insight into trade-off between wood decay and parasitism from the genome of a fungal forest pathogen.</title>
        <authorList>
            <person name="Olson A."/>
            <person name="Aerts A."/>
            <person name="Asiegbu F."/>
            <person name="Belbahri L."/>
            <person name="Bouzid O."/>
            <person name="Broberg A."/>
            <person name="Canback B."/>
            <person name="Coutinho P.M."/>
            <person name="Cullen D."/>
            <person name="Dalman K."/>
            <person name="Deflorio G."/>
            <person name="van Diepen L.T."/>
            <person name="Dunand C."/>
            <person name="Duplessis S."/>
            <person name="Durling M."/>
            <person name="Gonthier P."/>
            <person name="Grimwood J."/>
            <person name="Fossdal C.G."/>
            <person name="Hansson D."/>
            <person name="Henrissat B."/>
            <person name="Hietala A."/>
            <person name="Himmelstrand K."/>
            <person name="Hoffmeister D."/>
            <person name="Hogberg N."/>
            <person name="James T.Y."/>
            <person name="Karlsson M."/>
            <person name="Kohler A."/>
            <person name="Kues U."/>
            <person name="Lee Y.H."/>
            <person name="Lin Y.C."/>
            <person name="Lind M."/>
            <person name="Lindquist E."/>
            <person name="Lombard V."/>
            <person name="Lucas S."/>
            <person name="Lunden K."/>
            <person name="Morin E."/>
            <person name="Murat C."/>
            <person name="Park J."/>
            <person name="Raffaello T."/>
            <person name="Rouze P."/>
            <person name="Salamov A."/>
            <person name="Schmutz J."/>
            <person name="Solheim H."/>
            <person name="Stahlberg J."/>
            <person name="Velez H."/>
            <person name="de Vries R.P."/>
            <person name="Wiebenga A."/>
            <person name="Woodward S."/>
            <person name="Yakovlev I."/>
            <person name="Garbelotto M."/>
            <person name="Martin F."/>
            <person name="Grigoriev I.V."/>
            <person name="Stenlid J."/>
        </authorList>
    </citation>
    <scope>NUCLEOTIDE SEQUENCE [LARGE SCALE GENOMIC DNA]</scope>
    <source>
        <strain evidence="1 2">TC 32-1</strain>
    </source>
</reference>
<dbReference type="KEGG" id="hir:HETIRDRAFT_53716"/>
<dbReference type="EMBL" id="KI925465">
    <property type="protein sequence ID" value="ETW76129.1"/>
    <property type="molecule type" value="Genomic_DNA"/>
</dbReference>
<evidence type="ECO:0000313" key="1">
    <source>
        <dbReference type="EMBL" id="ETW76129.1"/>
    </source>
</evidence>
<dbReference type="HOGENOM" id="CLU_2996743_0_0_1"/>